<organism evidence="2 3">
    <name type="scientific">Hymenobacter persicinus</name>
    <dbReference type="NCBI Taxonomy" id="2025506"/>
    <lineage>
        <taxon>Bacteria</taxon>
        <taxon>Pseudomonadati</taxon>
        <taxon>Bacteroidota</taxon>
        <taxon>Cytophagia</taxon>
        <taxon>Cytophagales</taxon>
        <taxon>Hymenobacteraceae</taxon>
        <taxon>Hymenobacter</taxon>
    </lineage>
</organism>
<feature type="chain" id="PRO_5020362448" description="Toxin-antitoxin system YwqK family antitoxin" evidence="1">
    <location>
        <begin position="27"/>
        <end position="156"/>
    </location>
</feature>
<dbReference type="RefSeq" id="WP_129921598.1">
    <property type="nucleotide sequence ID" value="NZ_SEWE01000026.1"/>
</dbReference>
<evidence type="ECO:0000313" key="3">
    <source>
        <dbReference type="Proteomes" id="UP000294155"/>
    </source>
</evidence>
<proteinExistence type="predicted"/>
<dbReference type="AlphaFoldDB" id="A0A4V1ZAM0"/>
<keyword evidence="1" id="KW-0732">Signal</keyword>
<dbReference type="Proteomes" id="UP000294155">
    <property type="component" value="Unassembled WGS sequence"/>
</dbReference>
<feature type="signal peptide" evidence="1">
    <location>
        <begin position="1"/>
        <end position="26"/>
    </location>
</feature>
<dbReference type="SUPFAM" id="SSF82185">
    <property type="entry name" value="Histone H3 K4-specific methyltransferase SET7/9 N-terminal domain"/>
    <property type="match status" value="1"/>
</dbReference>
<dbReference type="PROSITE" id="PS51257">
    <property type="entry name" value="PROKAR_LIPOPROTEIN"/>
    <property type="match status" value="1"/>
</dbReference>
<keyword evidence="3" id="KW-1185">Reference proteome</keyword>
<accession>A0A4V1ZAM0</accession>
<evidence type="ECO:0000256" key="1">
    <source>
        <dbReference type="SAM" id="SignalP"/>
    </source>
</evidence>
<dbReference type="OrthoDB" id="8536728at2"/>
<sequence length="156" mass="18052">MATRCRPGLFLLLLFMLVLSSCTTSRGPVGFWSEHRYDQKLRPHGPWRAYYPGPPRRLATRERFRHGRAVGKARFYGPTGTLERTEQHFRDSAGLLAITYFHPNGRVWRRGRARIVAEPDGAHFYWFGPWPVYSTAGELRKTEFYEAGNLVRAVNP</sequence>
<comment type="caution">
    <text evidence="2">The sequence shown here is derived from an EMBL/GenBank/DDBJ whole genome shotgun (WGS) entry which is preliminary data.</text>
</comment>
<evidence type="ECO:0008006" key="4">
    <source>
        <dbReference type="Google" id="ProtNLM"/>
    </source>
</evidence>
<evidence type="ECO:0000313" key="2">
    <source>
        <dbReference type="EMBL" id="RYU78724.1"/>
    </source>
</evidence>
<reference evidence="2 3" key="1">
    <citation type="submission" date="2019-02" db="EMBL/GenBank/DDBJ databases">
        <title>Bacterial novel species isolated from soil.</title>
        <authorList>
            <person name="Jung H.-Y."/>
        </authorList>
    </citation>
    <scope>NUCLEOTIDE SEQUENCE [LARGE SCALE GENOMIC DNA]</scope>
    <source>
        <strain evidence="2 3">1-3-3-3</strain>
    </source>
</reference>
<gene>
    <name evidence="2" type="ORF">EWM57_13080</name>
</gene>
<protein>
    <recommendedName>
        <fullName evidence="4">Toxin-antitoxin system YwqK family antitoxin</fullName>
    </recommendedName>
</protein>
<dbReference type="EMBL" id="SEWE01000026">
    <property type="protein sequence ID" value="RYU78724.1"/>
    <property type="molecule type" value="Genomic_DNA"/>
</dbReference>
<name>A0A4V1ZAM0_9BACT</name>